<reference evidence="2 3" key="1">
    <citation type="submission" date="2021-03" db="EMBL/GenBank/DDBJ databases">
        <authorList>
            <person name="Kim M.K."/>
        </authorList>
    </citation>
    <scope>NUCLEOTIDE SEQUENCE [LARGE SCALE GENOMIC DNA]</scope>
    <source>
        <strain evidence="2 3">BT442</strain>
    </source>
</reference>
<organism evidence="2 3">
    <name type="scientific">Hymenobacter negativus</name>
    <dbReference type="NCBI Taxonomy" id="2795026"/>
    <lineage>
        <taxon>Bacteria</taxon>
        <taxon>Pseudomonadati</taxon>
        <taxon>Bacteroidota</taxon>
        <taxon>Cytophagia</taxon>
        <taxon>Cytophagales</taxon>
        <taxon>Hymenobacteraceae</taxon>
        <taxon>Hymenobacter</taxon>
    </lineage>
</organism>
<dbReference type="EMBL" id="JAGETZ010000020">
    <property type="protein sequence ID" value="MBO2012728.1"/>
    <property type="molecule type" value="Genomic_DNA"/>
</dbReference>
<accession>A0ABS3QP81</accession>
<dbReference type="InterPro" id="IPR011050">
    <property type="entry name" value="Pectin_lyase_fold/virulence"/>
</dbReference>
<sequence>MKKTLLFNLCSLALLALLAFNVTPAQARVWRIDNNTGAAADFAQGAAAIADSRVVNGDTLYFSGSTTVYSNLTVNKRLVIFGVGYYLDQNPNTQVAFSTAKVSSIDFRVGSAGSEMQGMEVTSSVNIYVSNISVRRNLGAYVYINAGTGYGATAEVNVSGIFVSQNWLSYFSTSVSGGTISNVFFTNNYVSGSGISTGTAGVTVAQNVINATGINTTSSYIYNNIMLNGGSVSGTGNSYNNNICNATQFATGNGNQQNVNMANVFVSTTTGSTDGRYMLKTGSPALGAGINGEDCGMFGGSDAYVLSGMPPIPSIWFFSQPSVVPASGALQVRLKASSHN</sequence>
<gene>
    <name evidence="2" type="ORF">J4E00_26950</name>
</gene>
<dbReference type="Proteomes" id="UP000664369">
    <property type="component" value="Unassembled WGS sequence"/>
</dbReference>
<name>A0ABS3QP81_9BACT</name>
<proteinExistence type="predicted"/>
<dbReference type="RefSeq" id="WP_208178466.1">
    <property type="nucleotide sequence ID" value="NZ_JAGETZ010000020.1"/>
</dbReference>
<feature type="chain" id="PRO_5046976064" description="Right-handed parallel beta-helix repeat-containing protein" evidence="1">
    <location>
        <begin position="28"/>
        <end position="340"/>
    </location>
</feature>
<keyword evidence="1" id="KW-0732">Signal</keyword>
<dbReference type="SUPFAM" id="SSF51126">
    <property type="entry name" value="Pectin lyase-like"/>
    <property type="match status" value="1"/>
</dbReference>
<feature type="signal peptide" evidence="1">
    <location>
        <begin position="1"/>
        <end position="27"/>
    </location>
</feature>
<evidence type="ECO:0000256" key="1">
    <source>
        <dbReference type="SAM" id="SignalP"/>
    </source>
</evidence>
<protein>
    <recommendedName>
        <fullName evidence="4">Right-handed parallel beta-helix repeat-containing protein</fullName>
    </recommendedName>
</protein>
<evidence type="ECO:0000313" key="3">
    <source>
        <dbReference type="Proteomes" id="UP000664369"/>
    </source>
</evidence>
<evidence type="ECO:0008006" key="4">
    <source>
        <dbReference type="Google" id="ProtNLM"/>
    </source>
</evidence>
<evidence type="ECO:0000313" key="2">
    <source>
        <dbReference type="EMBL" id="MBO2012728.1"/>
    </source>
</evidence>
<comment type="caution">
    <text evidence="2">The sequence shown here is derived from an EMBL/GenBank/DDBJ whole genome shotgun (WGS) entry which is preliminary data.</text>
</comment>
<keyword evidence="3" id="KW-1185">Reference proteome</keyword>